<dbReference type="EMBL" id="HBEQ01008606">
    <property type="protein sequence ID" value="CAD8519486.1"/>
    <property type="molecule type" value="Transcribed_RNA"/>
</dbReference>
<accession>A0A7S0NKY8</accession>
<feature type="transmembrane region" description="Helical" evidence="2">
    <location>
        <begin position="76"/>
        <end position="95"/>
    </location>
</feature>
<evidence type="ECO:0000313" key="3">
    <source>
        <dbReference type="EMBL" id="CAD8519486.1"/>
    </source>
</evidence>
<proteinExistence type="predicted"/>
<protein>
    <submittedName>
        <fullName evidence="3">Uncharacterized protein</fullName>
    </submittedName>
</protein>
<keyword evidence="2" id="KW-1133">Transmembrane helix</keyword>
<evidence type="ECO:0000256" key="1">
    <source>
        <dbReference type="SAM" id="MobiDB-lite"/>
    </source>
</evidence>
<reference evidence="3" key="1">
    <citation type="submission" date="2021-01" db="EMBL/GenBank/DDBJ databases">
        <authorList>
            <person name="Corre E."/>
            <person name="Pelletier E."/>
            <person name="Niang G."/>
            <person name="Scheremetjew M."/>
            <person name="Finn R."/>
            <person name="Kale V."/>
            <person name="Holt S."/>
            <person name="Cochrane G."/>
            <person name="Meng A."/>
            <person name="Brown T."/>
            <person name="Cohen L."/>
        </authorList>
    </citation>
    <scope>NUCLEOTIDE SEQUENCE</scope>
    <source>
        <strain evidence="3">CCMP1723</strain>
    </source>
</reference>
<keyword evidence="2" id="KW-0812">Transmembrane</keyword>
<name>A0A7S0NKY8_MICPS</name>
<evidence type="ECO:0000256" key="2">
    <source>
        <dbReference type="SAM" id="Phobius"/>
    </source>
</evidence>
<keyword evidence="2" id="KW-0472">Membrane</keyword>
<feature type="compositionally biased region" description="Low complexity" evidence="1">
    <location>
        <begin position="314"/>
        <end position="332"/>
    </location>
</feature>
<gene>
    <name evidence="3" type="ORF">MCOM1403_LOCUS6912</name>
</gene>
<organism evidence="3">
    <name type="scientific">Micromonas pusilla</name>
    <name type="common">Picoplanktonic green alga</name>
    <name type="synonym">Chromulina pusilla</name>
    <dbReference type="NCBI Taxonomy" id="38833"/>
    <lineage>
        <taxon>Eukaryota</taxon>
        <taxon>Viridiplantae</taxon>
        <taxon>Chlorophyta</taxon>
        <taxon>Mamiellophyceae</taxon>
        <taxon>Mamiellales</taxon>
        <taxon>Mamiellaceae</taxon>
        <taxon>Micromonas</taxon>
    </lineage>
</organism>
<feature type="transmembrane region" description="Helical" evidence="2">
    <location>
        <begin position="20"/>
        <end position="38"/>
    </location>
</feature>
<feature type="region of interest" description="Disordered" evidence="1">
    <location>
        <begin position="308"/>
        <end position="347"/>
    </location>
</feature>
<feature type="transmembrane region" description="Helical" evidence="2">
    <location>
        <begin position="44"/>
        <end position="64"/>
    </location>
</feature>
<sequence length="459" mass="50897">MWGAQQSIIWIHVRRLPAPLALCTSFFVQYSLVLVSTISCDNCIGGVLCGSFLALGYLGLMTSYSWSLPGPLTRHLALGAFAAIAPACFLGHGLVMHAELDKAVTAYGSGNAGIYPSEGLRPDVLMADVLSLRNLSPQKFRFDLMGQAHETLPHRDTTHARKVGKSEEGTYCAVPVVGDSWTVKDPVPFWYVCDNNWQFFVNCKDAFEETYDDKDYYGYRNLRACLRAPMDVMNSGYISSSQTVPRSFTKRNTPQITNASIILDQHNWTSEPSSKEYNSSFKAANLYPVALKTPHRPLLRTRHRPRHLLQNSVDETSGTSPSSFSPSDFEVSTDATEHGGEISNASGSSFINVPHQKQLSQPPPLTLYFYRLDFMSSDNQHEELAQTALSTSSIQYRVPLIAEALKIKLAPFQEPCCRAHKSVVTENMFAAALGPLLCCIVLQSTFTIFRSVISRRLSS</sequence>
<dbReference type="AlphaFoldDB" id="A0A7S0NKY8"/>
<feature type="transmembrane region" description="Helical" evidence="2">
    <location>
        <begin position="428"/>
        <end position="449"/>
    </location>
</feature>